<keyword evidence="2" id="KW-0472">Membrane</keyword>
<organism evidence="3 4">
    <name type="scientific">Loktanella salsilacus</name>
    <dbReference type="NCBI Taxonomy" id="195913"/>
    <lineage>
        <taxon>Bacteria</taxon>
        <taxon>Pseudomonadati</taxon>
        <taxon>Pseudomonadota</taxon>
        <taxon>Alphaproteobacteria</taxon>
        <taxon>Rhodobacterales</taxon>
        <taxon>Roseobacteraceae</taxon>
        <taxon>Loktanella</taxon>
    </lineage>
</organism>
<proteinExistence type="predicted"/>
<dbReference type="EMBL" id="FOTF01000013">
    <property type="protein sequence ID" value="SFL29787.1"/>
    <property type="molecule type" value="Genomic_DNA"/>
</dbReference>
<sequence>MMSAVIDIVIMVLLVGTLTYAVILDRRMRKLMATLRDMEPMVTAFSNAVDQTTRSVEDMRDLSEAARHAVATAQEVPKSAPKTIRTSTLTDQTPAQQRAARLRANEPVQWQTPVPGKSELVRTFFDITKERKK</sequence>
<feature type="compositionally biased region" description="Polar residues" evidence="1">
    <location>
        <begin position="84"/>
        <end position="96"/>
    </location>
</feature>
<gene>
    <name evidence="3" type="ORF">SAMN04488004_11316</name>
</gene>
<accession>A0A1I4GKA0</accession>
<evidence type="ECO:0000256" key="2">
    <source>
        <dbReference type="SAM" id="Phobius"/>
    </source>
</evidence>
<keyword evidence="4" id="KW-1185">Reference proteome</keyword>
<dbReference type="OrthoDB" id="7865359at2"/>
<evidence type="ECO:0000256" key="1">
    <source>
        <dbReference type="SAM" id="MobiDB-lite"/>
    </source>
</evidence>
<feature type="transmembrane region" description="Helical" evidence="2">
    <location>
        <begin position="6"/>
        <end position="24"/>
    </location>
</feature>
<dbReference type="RefSeq" id="WP_090189961.1">
    <property type="nucleotide sequence ID" value="NZ_FOTF01000013.1"/>
</dbReference>
<evidence type="ECO:0008006" key="5">
    <source>
        <dbReference type="Google" id="ProtNLM"/>
    </source>
</evidence>
<dbReference type="STRING" id="195913.SAMN04488004_11316"/>
<evidence type="ECO:0000313" key="4">
    <source>
        <dbReference type="Proteomes" id="UP000199550"/>
    </source>
</evidence>
<feature type="region of interest" description="Disordered" evidence="1">
    <location>
        <begin position="71"/>
        <end position="99"/>
    </location>
</feature>
<dbReference type="Proteomes" id="UP000199550">
    <property type="component" value="Unassembled WGS sequence"/>
</dbReference>
<evidence type="ECO:0000313" key="3">
    <source>
        <dbReference type="EMBL" id="SFL29787.1"/>
    </source>
</evidence>
<protein>
    <recommendedName>
        <fullName evidence="5">Flagellar motor switch protein</fullName>
    </recommendedName>
</protein>
<name>A0A1I4GKA0_9RHOB</name>
<reference evidence="3 4" key="1">
    <citation type="submission" date="2016-10" db="EMBL/GenBank/DDBJ databases">
        <authorList>
            <person name="de Groot N.N."/>
        </authorList>
    </citation>
    <scope>NUCLEOTIDE SEQUENCE [LARGE SCALE GENOMIC DNA]</scope>
    <source>
        <strain evidence="3 4">DSM 16199</strain>
    </source>
</reference>
<keyword evidence="2" id="KW-1133">Transmembrane helix</keyword>
<dbReference type="AlphaFoldDB" id="A0A1I4GKA0"/>
<keyword evidence="2" id="KW-0812">Transmembrane</keyword>